<name>A0A250XNP5_9CHLO</name>
<dbReference type="GO" id="GO:0008097">
    <property type="term" value="F:5S rRNA binding"/>
    <property type="evidence" value="ECO:0007669"/>
    <property type="project" value="TreeGrafter"/>
</dbReference>
<dbReference type="GO" id="GO:0005654">
    <property type="term" value="C:nucleoplasm"/>
    <property type="evidence" value="ECO:0007669"/>
    <property type="project" value="UniProtKB-SubCell"/>
</dbReference>
<evidence type="ECO:0000256" key="1">
    <source>
        <dbReference type="ARBA" id="ARBA00008838"/>
    </source>
</evidence>
<dbReference type="PANTHER" id="PTHR14211:SF7">
    <property type="entry name" value="RIBOSOME BIOGENESIS PROTEIN NOP53"/>
    <property type="match status" value="1"/>
</dbReference>
<keyword evidence="3 5" id="KW-0690">Ribosome biogenesis</keyword>
<dbReference type="PANTHER" id="PTHR14211">
    <property type="entry name" value="GLIOMA SUPPRESSOR CANDIDATE REGION GENE 2"/>
    <property type="match status" value="1"/>
</dbReference>
<reference evidence="7 8" key="1">
    <citation type="submission" date="2017-08" db="EMBL/GenBank/DDBJ databases">
        <title>Acidophilic green algal genome provides insights into adaptation to an acidic environment.</title>
        <authorList>
            <person name="Hirooka S."/>
            <person name="Hirose Y."/>
            <person name="Kanesaki Y."/>
            <person name="Higuchi S."/>
            <person name="Fujiwara T."/>
            <person name="Onuma R."/>
            <person name="Era A."/>
            <person name="Ohbayashi R."/>
            <person name="Uzuka A."/>
            <person name="Nozaki H."/>
            <person name="Yoshikawa H."/>
            <person name="Miyagishima S.Y."/>
        </authorList>
    </citation>
    <scope>NUCLEOTIDE SEQUENCE [LARGE SCALE GENOMIC DNA]</scope>
    <source>
        <strain evidence="7 8">NIES-2499</strain>
    </source>
</reference>
<comment type="similarity">
    <text evidence="1 5">Belongs to the NOP53 family.</text>
</comment>
<dbReference type="PIRSF" id="PIRSF017302">
    <property type="entry name" value="Gltscr2"/>
    <property type="match status" value="1"/>
</dbReference>
<gene>
    <name evidence="7" type="ORF">CEUSTIGMA_g12119.t1</name>
</gene>
<dbReference type="GO" id="GO:0006364">
    <property type="term" value="P:rRNA processing"/>
    <property type="evidence" value="ECO:0007669"/>
    <property type="project" value="TreeGrafter"/>
</dbReference>
<keyword evidence="8" id="KW-1185">Reference proteome</keyword>
<feature type="compositionally biased region" description="Basic and acidic residues" evidence="6">
    <location>
        <begin position="277"/>
        <end position="295"/>
    </location>
</feature>
<feature type="region of interest" description="Disordered" evidence="6">
    <location>
        <begin position="429"/>
        <end position="460"/>
    </location>
</feature>
<dbReference type="STRING" id="1157962.A0A250XNP5"/>
<evidence type="ECO:0000256" key="4">
    <source>
        <dbReference type="ARBA" id="ARBA00023242"/>
    </source>
</evidence>
<accession>A0A250XNP5</accession>
<feature type="region of interest" description="Disordered" evidence="6">
    <location>
        <begin position="1"/>
        <end position="39"/>
    </location>
</feature>
<dbReference type="OrthoDB" id="5072at2759"/>
<feature type="compositionally biased region" description="Basic and acidic residues" evidence="6">
    <location>
        <begin position="445"/>
        <end position="454"/>
    </location>
</feature>
<comment type="subcellular location">
    <subcellularLocation>
        <location evidence="5">Nucleus</location>
        <location evidence="5">Nucleolus</location>
    </subcellularLocation>
    <subcellularLocation>
        <location evidence="5">Nucleus</location>
        <location evidence="5">Nucleoplasm</location>
    </subcellularLocation>
</comment>
<dbReference type="AlphaFoldDB" id="A0A250XNP5"/>
<feature type="compositionally biased region" description="Basic and acidic residues" evidence="6">
    <location>
        <begin position="16"/>
        <end position="33"/>
    </location>
</feature>
<feature type="region of interest" description="Disordered" evidence="6">
    <location>
        <begin position="265"/>
        <end position="295"/>
    </location>
</feature>
<protein>
    <recommendedName>
        <fullName evidence="2 5">Ribosome biogenesis protein NOP53</fullName>
    </recommendedName>
</protein>
<comment type="caution">
    <text evidence="7">The sequence shown here is derived from an EMBL/GenBank/DDBJ whole genome shotgun (WGS) entry which is preliminary data.</text>
</comment>
<evidence type="ECO:0000256" key="6">
    <source>
        <dbReference type="SAM" id="MobiDB-lite"/>
    </source>
</evidence>
<keyword evidence="4 5" id="KW-0539">Nucleus</keyword>
<feature type="compositionally biased region" description="Basic residues" evidence="6">
    <location>
        <begin position="429"/>
        <end position="444"/>
    </location>
</feature>
<evidence type="ECO:0000256" key="3">
    <source>
        <dbReference type="ARBA" id="ARBA00022517"/>
    </source>
</evidence>
<evidence type="ECO:0000256" key="5">
    <source>
        <dbReference type="PIRNR" id="PIRNR017302"/>
    </source>
</evidence>
<evidence type="ECO:0000256" key="2">
    <source>
        <dbReference type="ARBA" id="ARBA00018339"/>
    </source>
</evidence>
<comment type="function">
    <text evidence="5">May play a role in ribosome biogenesis.</text>
</comment>
<dbReference type="Pfam" id="PF07767">
    <property type="entry name" value="Nop53"/>
    <property type="match status" value="1"/>
</dbReference>
<evidence type="ECO:0000313" key="8">
    <source>
        <dbReference type="Proteomes" id="UP000232323"/>
    </source>
</evidence>
<dbReference type="InterPro" id="IPR011687">
    <property type="entry name" value="Nop53/GLTSCR2"/>
</dbReference>
<evidence type="ECO:0000313" key="7">
    <source>
        <dbReference type="EMBL" id="GAX84697.1"/>
    </source>
</evidence>
<proteinExistence type="inferred from homology"/>
<dbReference type="EMBL" id="BEGY01000133">
    <property type="protein sequence ID" value="GAX84697.1"/>
    <property type="molecule type" value="Genomic_DNA"/>
</dbReference>
<dbReference type="GO" id="GO:0005730">
    <property type="term" value="C:nucleolus"/>
    <property type="evidence" value="ECO:0007669"/>
    <property type="project" value="UniProtKB-SubCell"/>
</dbReference>
<organism evidence="7 8">
    <name type="scientific">Chlamydomonas eustigma</name>
    <dbReference type="NCBI Taxonomy" id="1157962"/>
    <lineage>
        <taxon>Eukaryota</taxon>
        <taxon>Viridiplantae</taxon>
        <taxon>Chlorophyta</taxon>
        <taxon>core chlorophytes</taxon>
        <taxon>Chlorophyceae</taxon>
        <taxon>CS clade</taxon>
        <taxon>Chlamydomonadales</taxon>
        <taxon>Chlamydomonadaceae</taxon>
        <taxon>Chlamydomonas</taxon>
    </lineage>
</organism>
<sequence>MGLTSTSRKGKKAWRKNIDATEIETFHEEETHQQRRGPAVESIGDADLFFVDKEADVQGAQVISQGQRKRHRKELPLLRSQIILQQAHVAKPVLQQNPVRKVQNITGKERAKLSVKRAPKFSSIPELDLWGSDEMIPSTSEPVHTSDLQQKHIAPHKKENGICQQRLPKPLRSKVLPTKVKAVEVDMAGCSYNPDHEEHQDALAVLVASEMKRVLQRELAPVAPPKLIEGGAGEEDHLDEIEHLQVEAEPDDVDENEIPLDTSLAVTEQLGAGNKKLTKDRNREKRRQEQEKEFKKKSLLKRQRKALEQLSSIEREVEEELSLQGLKRARRQVVKEEKAASLPPRLGRHKFEPASLQVATSDELGGSLRRVVACPMIALDRYKSLQHRGLIEPRKPVVARVGRRVAYEKGLRTEKALAGQAEINEMKKARQALKRQAQKANKKSRTAENNKFELQEVPAV</sequence>
<dbReference type="Proteomes" id="UP000232323">
    <property type="component" value="Unassembled WGS sequence"/>
</dbReference>
<dbReference type="GO" id="GO:0000027">
    <property type="term" value="P:ribosomal large subunit assembly"/>
    <property type="evidence" value="ECO:0007669"/>
    <property type="project" value="UniProtKB-UniRule"/>
</dbReference>